<protein>
    <submittedName>
        <fullName evidence="2">Uncharacterized protein</fullName>
    </submittedName>
</protein>
<evidence type="ECO:0000313" key="3">
    <source>
        <dbReference type="Proteomes" id="UP000800200"/>
    </source>
</evidence>
<feature type="region of interest" description="Disordered" evidence="1">
    <location>
        <begin position="54"/>
        <end position="77"/>
    </location>
</feature>
<evidence type="ECO:0000256" key="1">
    <source>
        <dbReference type="SAM" id="MobiDB-lite"/>
    </source>
</evidence>
<sequence length="123" mass="14086">PPEKDPFEHLETPQRSAVLAVLYFCDKEDLYCPLNKIAEIFNIHESTASDILRSKRAQRLHNSDGPDTRGRPRQLTNSDANAIASYIDECLFEEKGDHWPELVYKARVVPADGMENYTHQCIL</sequence>
<keyword evidence="3" id="KW-1185">Reference proteome</keyword>
<dbReference type="AlphaFoldDB" id="A0A6A6D953"/>
<feature type="compositionally biased region" description="Basic and acidic residues" evidence="1">
    <location>
        <begin position="61"/>
        <end position="70"/>
    </location>
</feature>
<gene>
    <name evidence="2" type="ORF">K469DRAFT_768181</name>
</gene>
<feature type="non-terminal residue" evidence="2">
    <location>
        <position position="1"/>
    </location>
</feature>
<dbReference type="EMBL" id="ML994751">
    <property type="protein sequence ID" value="KAF2175018.1"/>
    <property type="molecule type" value="Genomic_DNA"/>
</dbReference>
<dbReference type="OrthoDB" id="3674441at2759"/>
<dbReference type="Proteomes" id="UP000800200">
    <property type="component" value="Unassembled WGS sequence"/>
</dbReference>
<accession>A0A6A6D953</accession>
<proteinExistence type="predicted"/>
<organism evidence="2 3">
    <name type="scientific">Zopfia rhizophila CBS 207.26</name>
    <dbReference type="NCBI Taxonomy" id="1314779"/>
    <lineage>
        <taxon>Eukaryota</taxon>
        <taxon>Fungi</taxon>
        <taxon>Dikarya</taxon>
        <taxon>Ascomycota</taxon>
        <taxon>Pezizomycotina</taxon>
        <taxon>Dothideomycetes</taxon>
        <taxon>Dothideomycetes incertae sedis</taxon>
        <taxon>Zopfiaceae</taxon>
        <taxon>Zopfia</taxon>
    </lineage>
</organism>
<reference evidence="2" key="1">
    <citation type="journal article" date="2020" name="Stud. Mycol.">
        <title>101 Dothideomycetes genomes: a test case for predicting lifestyles and emergence of pathogens.</title>
        <authorList>
            <person name="Haridas S."/>
            <person name="Albert R."/>
            <person name="Binder M."/>
            <person name="Bloem J."/>
            <person name="Labutti K."/>
            <person name="Salamov A."/>
            <person name="Andreopoulos B."/>
            <person name="Baker S."/>
            <person name="Barry K."/>
            <person name="Bills G."/>
            <person name="Bluhm B."/>
            <person name="Cannon C."/>
            <person name="Castanera R."/>
            <person name="Culley D."/>
            <person name="Daum C."/>
            <person name="Ezra D."/>
            <person name="Gonzalez J."/>
            <person name="Henrissat B."/>
            <person name="Kuo A."/>
            <person name="Liang C."/>
            <person name="Lipzen A."/>
            <person name="Lutzoni F."/>
            <person name="Magnuson J."/>
            <person name="Mondo S."/>
            <person name="Nolan M."/>
            <person name="Ohm R."/>
            <person name="Pangilinan J."/>
            <person name="Park H.-J."/>
            <person name="Ramirez L."/>
            <person name="Alfaro M."/>
            <person name="Sun H."/>
            <person name="Tritt A."/>
            <person name="Yoshinaga Y."/>
            <person name="Zwiers L.-H."/>
            <person name="Turgeon B."/>
            <person name="Goodwin S."/>
            <person name="Spatafora J."/>
            <person name="Crous P."/>
            <person name="Grigoriev I."/>
        </authorList>
    </citation>
    <scope>NUCLEOTIDE SEQUENCE</scope>
    <source>
        <strain evidence="2">CBS 207.26</strain>
    </source>
</reference>
<name>A0A6A6D953_9PEZI</name>
<evidence type="ECO:0000313" key="2">
    <source>
        <dbReference type="EMBL" id="KAF2175018.1"/>
    </source>
</evidence>